<evidence type="ECO:0000313" key="2">
    <source>
        <dbReference type="Proteomes" id="UP000554482"/>
    </source>
</evidence>
<sequence>MKLMVQTSILSKRWKYVWTTSPYLIFENDLNWITKEEKEFMLLAKTKKEEEFMLLVNNVFFYRDRSVSIEKFKLVSTRKVEVDVNFLEIWLGKAIELNKAQEIHLNLSVNQKFELSDNLFDSELKVFKLATHLINLVRVPYSMCLSIKITVLDLRNVTFPDGGLDKALTISSPVLEDLKLCNIDYEHLNVLNILTPLLKRFE</sequence>
<comment type="caution">
    <text evidence="1">The sequence shown here is derived from an EMBL/GenBank/DDBJ whole genome shotgun (WGS) entry which is preliminary data.</text>
</comment>
<dbReference type="PANTHER" id="PTHR31639">
    <property type="entry name" value="F-BOX PROTEIN-LIKE"/>
    <property type="match status" value="1"/>
</dbReference>
<accession>A0A7J6WY70</accession>
<dbReference type="OrthoDB" id="1111989at2759"/>
<keyword evidence="2" id="KW-1185">Reference proteome</keyword>
<dbReference type="PANTHER" id="PTHR31639:SF42">
    <property type="entry name" value="OS02G0160200 PROTEIN"/>
    <property type="match status" value="1"/>
</dbReference>
<evidence type="ECO:0000313" key="1">
    <source>
        <dbReference type="EMBL" id="KAF5201420.1"/>
    </source>
</evidence>
<organism evidence="1 2">
    <name type="scientific">Thalictrum thalictroides</name>
    <name type="common">Rue-anemone</name>
    <name type="synonym">Anemone thalictroides</name>
    <dbReference type="NCBI Taxonomy" id="46969"/>
    <lineage>
        <taxon>Eukaryota</taxon>
        <taxon>Viridiplantae</taxon>
        <taxon>Streptophyta</taxon>
        <taxon>Embryophyta</taxon>
        <taxon>Tracheophyta</taxon>
        <taxon>Spermatophyta</taxon>
        <taxon>Magnoliopsida</taxon>
        <taxon>Ranunculales</taxon>
        <taxon>Ranunculaceae</taxon>
        <taxon>Thalictroideae</taxon>
        <taxon>Thalictrum</taxon>
    </lineage>
</organism>
<protein>
    <submittedName>
        <fullName evidence="1">Uncharacterized protein</fullName>
    </submittedName>
</protein>
<reference evidence="1 2" key="1">
    <citation type="submission" date="2020-06" db="EMBL/GenBank/DDBJ databases">
        <title>Transcriptomic and genomic resources for Thalictrum thalictroides and T. hernandezii: Facilitating candidate gene discovery in an emerging model plant lineage.</title>
        <authorList>
            <person name="Arias T."/>
            <person name="Riano-Pachon D.M."/>
            <person name="Di Stilio V.S."/>
        </authorList>
    </citation>
    <scope>NUCLEOTIDE SEQUENCE [LARGE SCALE GENOMIC DNA]</scope>
    <source>
        <strain evidence="2">cv. WT478/WT964</strain>
        <tissue evidence="1">Leaves</tissue>
    </source>
</reference>
<name>A0A7J6WY70_THATH</name>
<gene>
    <name evidence="1" type="ORF">FRX31_008993</name>
</gene>
<proteinExistence type="predicted"/>
<dbReference type="Proteomes" id="UP000554482">
    <property type="component" value="Unassembled WGS sequence"/>
</dbReference>
<dbReference type="AlphaFoldDB" id="A0A7J6WY70"/>
<dbReference type="EMBL" id="JABWDY010009471">
    <property type="protein sequence ID" value="KAF5201420.1"/>
    <property type="molecule type" value="Genomic_DNA"/>
</dbReference>